<dbReference type="PIRSF" id="PIRSF006268">
    <property type="entry name" value="ApbE"/>
    <property type="match status" value="1"/>
</dbReference>
<dbReference type="Pfam" id="PF02424">
    <property type="entry name" value="ApbE"/>
    <property type="match status" value="1"/>
</dbReference>
<feature type="binding site" evidence="11">
    <location>
        <position position="286"/>
    </location>
    <ligand>
        <name>Mg(2+)</name>
        <dbReference type="ChEBI" id="CHEBI:18420"/>
    </ligand>
</feature>
<comment type="cofactor">
    <cofactor evidence="11">
        <name>Mg(2+)</name>
        <dbReference type="ChEBI" id="CHEBI:18420"/>
    </cofactor>
    <cofactor evidence="11">
        <name>Mn(2+)</name>
        <dbReference type="ChEBI" id="CHEBI:29035"/>
    </cofactor>
    <text evidence="11">Magnesium. Can also use manganese.</text>
</comment>
<comment type="catalytic activity">
    <reaction evidence="9 10">
        <text>L-threonyl-[protein] + FAD = FMN-L-threonyl-[protein] + AMP + H(+)</text>
        <dbReference type="Rhea" id="RHEA:36847"/>
        <dbReference type="Rhea" id="RHEA-COMP:11060"/>
        <dbReference type="Rhea" id="RHEA-COMP:11061"/>
        <dbReference type="ChEBI" id="CHEBI:15378"/>
        <dbReference type="ChEBI" id="CHEBI:30013"/>
        <dbReference type="ChEBI" id="CHEBI:57692"/>
        <dbReference type="ChEBI" id="CHEBI:74257"/>
        <dbReference type="ChEBI" id="CHEBI:456215"/>
        <dbReference type="EC" id="2.7.1.180"/>
    </reaction>
</comment>
<dbReference type="InterPro" id="IPR003374">
    <property type="entry name" value="ApbE-like_sf"/>
</dbReference>
<proteinExistence type="inferred from homology"/>
<gene>
    <name evidence="12" type="ORF">NPRO_00610</name>
</gene>
<organism evidence="12 13">
    <name type="scientific">Candidatus Nitrosymbiomonas proteolyticus</name>
    <dbReference type="NCBI Taxonomy" id="2608984"/>
    <lineage>
        <taxon>Bacteria</taxon>
        <taxon>Bacillati</taxon>
        <taxon>Armatimonadota</taxon>
        <taxon>Armatimonadota incertae sedis</taxon>
        <taxon>Candidatus Nitrosymbiomonas</taxon>
    </lineage>
</organism>
<evidence type="ECO:0000256" key="3">
    <source>
        <dbReference type="ARBA" id="ARBA00022630"/>
    </source>
</evidence>
<sequence>MKIAWLLLLGIPSLGHCQQWGWQEGCDPPLKRYEYSEIHMGVRVDLKFFAKDPKQAASAAKAAFARFAELEQILSDYRPDSEVMKLCGRAGEGPIPVSRDLFTVLQRAKEVAEASEGAFDFTCGPLIRLWRDTRKTGVPPTAQSLEEARKLVGWQTVGLNERNRTVGIGLKGLQIDFGGIGKGYACDQAIAALKRKGVLRALVVAGGDMVASGAPPGERGWRIEVADADNEAYFLANRALSVSGDTEQFVVIDGKRHSHIVDPRTGWGLTNRIQVTVLGPNGLTTDPVATALCVLGVEQSEALRKKYRVETRFRTARSSL</sequence>
<dbReference type="EMBL" id="AP021858">
    <property type="protein sequence ID" value="BBO22466.1"/>
    <property type="molecule type" value="Genomic_DNA"/>
</dbReference>
<dbReference type="PANTHER" id="PTHR30040">
    <property type="entry name" value="THIAMINE BIOSYNTHESIS LIPOPROTEIN APBE"/>
    <property type="match status" value="1"/>
</dbReference>
<evidence type="ECO:0000256" key="6">
    <source>
        <dbReference type="ARBA" id="ARBA00022827"/>
    </source>
</evidence>
<evidence type="ECO:0000256" key="4">
    <source>
        <dbReference type="ARBA" id="ARBA00022679"/>
    </source>
</evidence>
<dbReference type="GO" id="GO:0046872">
    <property type="term" value="F:metal ion binding"/>
    <property type="evidence" value="ECO:0007669"/>
    <property type="project" value="UniProtKB-UniRule"/>
</dbReference>
<dbReference type="EC" id="2.7.1.180" evidence="1 10"/>
<dbReference type="GO" id="GO:0016740">
    <property type="term" value="F:transferase activity"/>
    <property type="evidence" value="ECO:0007669"/>
    <property type="project" value="UniProtKB-UniRule"/>
</dbReference>
<evidence type="ECO:0000256" key="1">
    <source>
        <dbReference type="ARBA" id="ARBA00011955"/>
    </source>
</evidence>
<protein>
    <recommendedName>
        <fullName evidence="2 10">FAD:protein FMN transferase</fullName>
        <ecNumber evidence="1 10">2.7.1.180</ecNumber>
    </recommendedName>
    <alternativeName>
        <fullName evidence="8 10">Flavin transferase</fullName>
    </alternativeName>
</protein>
<accession>A0A809S1X3</accession>
<evidence type="ECO:0000256" key="10">
    <source>
        <dbReference type="PIRNR" id="PIRNR006268"/>
    </source>
</evidence>
<dbReference type="Proteomes" id="UP000662873">
    <property type="component" value="Chromosome"/>
</dbReference>
<keyword evidence="7 10" id="KW-0460">Magnesium</keyword>
<keyword evidence="4 10" id="KW-0808">Transferase</keyword>
<comment type="similarity">
    <text evidence="10">Belongs to the ApbE family.</text>
</comment>
<dbReference type="KEGG" id="npy:NPRO_00610"/>
<dbReference type="AlphaFoldDB" id="A0A809S1X3"/>
<reference evidence="12" key="1">
    <citation type="journal article" name="DNA Res.">
        <title>The physiological potential of anammox bacteria as revealed by their core genome structure.</title>
        <authorList>
            <person name="Okubo T."/>
            <person name="Toyoda A."/>
            <person name="Fukuhara K."/>
            <person name="Uchiyama I."/>
            <person name="Harigaya Y."/>
            <person name="Kuroiwa M."/>
            <person name="Suzuki T."/>
            <person name="Murakami Y."/>
            <person name="Suwa Y."/>
            <person name="Takami H."/>
        </authorList>
    </citation>
    <scope>NUCLEOTIDE SEQUENCE</scope>
    <source>
        <strain evidence="12">317325-2</strain>
    </source>
</reference>
<dbReference type="Gene3D" id="3.10.520.10">
    <property type="entry name" value="ApbE-like domains"/>
    <property type="match status" value="1"/>
</dbReference>
<keyword evidence="3 10" id="KW-0285">Flavoprotein</keyword>
<evidence type="ECO:0000256" key="7">
    <source>
        <dbReference type="ARBA" id="ARBA00022842"/>
    </source>
</evidence>
<evidence type="ECO:0000313" key="12">
    <source>
        <dbReference type="EMBL" id="BBO22466.1"/>
    </source>
</evidence>
<keyword evidence="12" id="KW-0449">Lipoprotein</keyword>
<dbReference type="SUPFAM" id="SSF143631">
    <property type="entry name" value="ApbE-like"/>
    <property type="match status" value="1"/>
</dbReference>
<evidence type="ECO:0000256" key="9">
    <source>
        <dbReference type="ARBA" id="ARBA00048540"/>
    </source>
</evidence>
<keyword evidence="6 10" id="KW-0274">FAD</keyword>
<evidence type="ECO:0000256" key="11">
    <source>
        <dbReference type="PIRSR" id="PIRSR006268-2"/>
    </source>
</evidence>
<dbReference type="PANTHER" id="PTHR30040:SF2">
    <property type="entry name" value="FAD:PROTEIN FMN TRANSFERASE"/>
    <property type="match status" value="1"/>
</dbReference>
<evidence type="ECO:0000256" key="5">
    <source>
        <dbReference type="ARBA" id="ARBA00022723"/>
    </source>
</evidence>
<feature type="binding site" evidence="11">
    <location>
        <position position="290"/>
    </location>
    <ligand>
        <name>Mg(2+)</name>
        <dbReference type="ChEBI" id="CHEBI:18420"/>
    </ligand>
</feature>
<name>A0A809S1X3_9BACT</name>
<evidence type="ECO:0000256" key="2">
    <source>
        <dbReference type="ARBA" id="ARBA00016337"/>
    </source>
</evidence>
<dbReference type="InterPro" id="IPR024932">
    <property type="entry name" value="ApbE"/>
</dbReference>
<feature type="binding site" evidence="11">
    <location>
        <position position="179"/>
    </location>
    <ligand>
        <name>Mg(2+)</name>
        <dbReference type="ChEBI" id="CHEBI:18420"/>
    </ligand>
</feature>
<evidence type="ECO:0000256" key="8">
    <source>
        <dbReference type="ARBA" id="ARBA00031306"/>
    </source>
</evidence>
<evidence type="ECO:0000313" key="13">
    <source>
        <dbReference type="Proteomes" id="UP000662873"/>
    </source>
</evidence>
<keyword evidence="5 10" id="KW-0479">Metal-binding</keyword>